<dbReference type="CDD" id="cd19590">
    <property type="entry name" value="serpin_thermopin-like"/>
    <property type="match status" value="1"/>
</dbReference>
<dbReference type="InterPro" id="IPR023795">
    <property type="entry name" value="Serpin_CS"/>
</dbReference>
<dbReference type="STRING" id="45610.AOC03_01435"/>
<dbReference type="Proteomes" id="UP000059847">
    <property type="component" value="Chromosome"/>
</dbReference>
<feature type="domain" description="Serpin" evidence="3">
    <location>
        <begin position="93"/>
        <end position="454"/>
    </location>
</feature>
<dbReference type="Gene3D" id="2.30.39.10">
    <property type="entry name" value="Alpha-1-antitrypsin, domain 1"/>
    <property type="match status" value="2"/>
</dbReference>
<dbReference type="InterPro" id="IPR036186">
    <property type="entry name" value="Serpin_sf"/>
</dbReference>
<feature type="compositionally biased region" description="Basic and acidic residues" evidence="2">
    <location>
        <begin position="52"/>
        <end position="66"/>
    </location>
</feature>
<dbReference type="InterPro" id="IPR023796">
    <property type="entry name" value="Serpin_dom"/>
</dbReference>
<proteinExistence type="inferred from homology"/>
<evidence type="ECO:0000313" key="5">
    <source>
        <dbReference type="Proteomes" id="UP000059847"/>
    </source>
</evidence>
<dbReference type="SUPFAM" id="SSF56574">
    <property type="entry name" value="Serpins"/>
    <property type="match status" value="1"/>
</dbReference>
<sequence>MNNHNPIKTMTNKHIVSSLALSGLLLAITGCNNSFVNTKAAQTVTNIPSLPDKTKEQVDSKADSKDVPNTADDSASTSEGIDAVVNANNQFAVAMYQQLNGQSNQVDANVFFSPYSLTSAVAMLYATAEGNTKAQIQKTFYYPSLPILNPNSAALYNQFNKPSPNYKLNTINDLWLQQGRTPNQAYVDTVKRYYGGQINTLDFKNNTAAARQVINDKIAKHTNQMIPELLSKESVQPNTSAILTNVVYFKADWFSRFTVSGDMPFHYFDGTTSDVDMMFQNTDFKYSEDEQVQVVELSYKGNELSMLVVLPKSKEPSGMQTLVKNLSTTQINDWTKRLKQHDIKLNLPKFKIDEGYPMKAVLTDMGMPSAFGNQANFNVFKDSSPIAIDDIYHQAVIDVNEIGTEAAASTGAVSVDISGSMHPPVKFKADHPFMFVIKDNKTDAILFLGQVNKP</sequence>
<feature type="region of interest" description="Disordered" evidence="2">
    <location>
        <begin position="47"/>
        <end position="79"/>
    </location>
</feature>
<dbReference type="RefSeq" id="WP_062533271.1">
    <property type="nucleotide sequence ID" value="NZ_CP012678.1"/>
</dbReference>
<dbReference type="OrthoDB" id="9764871at2"/>
<protein>
    <submittedName>
        <fullName evidence="4">Serine protease inhibitor</fullName>
    </submittedName>
</protein>
<evidence type="ECO:0000256" key="2">
    <source>
        <dbReference type="SAM" id="MobiDB-lite"/>
    </source>
</evidence>
<evidence type="ECO:0000313" key="4">
    <source>
        <dbReference type="EMBL" id="ALF58875.1"/>
    </source>
</evidence>
<dbReference type="AlphaFoldDB" id="A0A0M5MPN2"/>
<dbReference type="PANTHER" id="PTHR11461">
    <property type="entry name" value="SERINE PROTEASE INHIBITOR, SERPIN"/>
    <property type="match status" value="1"/>
</dbReference>
<evidence type="ECO:0000256" key="1">
    <source>
        <dbReference type="RuleBase" id="RU000411"/>
    </source>
</evidence>
<dbReference type="InterPro" id="IPR000215">
    <property type="entry name" value="Serpin_fam"/>
</dbReference>
<dbReference type="GO" id="GO:0004867">
    <property type="term" value="F:serine-type endopeptidase inhibitor activity"/>
    <property type="evidence" value="ECO:0007669"/>
    <property type="project" value="InterPro"/>
</dbReference>
<dbReference type="InterPro" id="IPR042178">
    <property type="entry name" value="Serpin_sf_1"/>
</dbReference>
<name>A0A0M5MPN2_9GAMM</name>
<dbReference type="Gene3D" id="3.30.497.10">
    <property type="entry name" value="Antithrombin, subunit I, domain 2"/>
    <property type="match status" value="1"/>
</dbReference>
<dbReference type="InterPro" id="IPR042185">
    <property type="entry name" value="Serpin_sf_2"/>
</dbReference>
<dbReference type="PROSITE" id="PS00284">
    <property type="entry name" value="SERPIN"/>
    <property type="match status" value="1"/>
</dbReference>
<reference evidence="4 5" key="1">
    <citation type="submission" date="2015-09" db="EMBL/GenBank/DDBJ databases">
        <title>Complete genome of Psychrobacter urativorans R10.10B.</title>
        <authorList>
            <person name="See-Too W.S."/>
            <person name="Chan K.G."/>
        </authorList>
    </citation>
    <scope>NUCLEOTIDE SEQUENCE [LARGE SCALE GENOMIC DNA]</scope>
    <source>
        <strain evidence="4 5">R10.10B</strain>
    </source>
</reference>
<dbReference type="KEGG" id="pur:AOC03_01435"/>
<accession>A0A0M5MPN2</accession>
<dbReference type="PANTHER" id="PTHR11461:SF211">
    <property type="entry name" value="GH10112P-RELATED"/>
    <property type="match status" value="1"/>
</dbReference>
<dbReference type="SMART" id="SM00093">
    <property type="entry name" value="SERPIN"/>
    <property type="match status" value="1"/>
</dbReference>
<dbReference type="EMBL" id="CP012678">
    <property type="protein sequence ID" value="ALF58875.1"/>
    <property type="molecule type" value="Genomic_DNA"/>
</dbReference>
<evidence type="ECO:0000259" key="3">
    <source>
        <dbReference type="SMART" id="SM00093"/>
    </source>
</evidence>
<organism evidence="4 5">
    <name type="scientific">Psychrobacter urativorans</name>
    <dbReference type="NCBI Taxonomy" id="45610"/>
    <lineage>
        <taxon>Bacteria</taxon>
        <taxon>Pseudomonadati</taxon>
        <taxon>Pseudomonadota</taxon>
        <taxon>Gammaproteobacteria</taxon>
        <taxon>Moraxellales</taxon>
        <taxon>Moraxellaceae</taxon>
        <taxon>Psychrobacter</taxon>
    </lineage>
</organism>
<dbReference type="Pfam" id="PF00079">
    <property type="entry name" value="Serpin"/>
    <property type="match status" value="1"/>
</dbReference>
<dbReference type="GO" id="GO:0005615">
    <property type="term" value="C:extracellular space"/>
    <property type="evidence" value="ECO:0007669"/>
    <property type="project" value="InterPro"/>
</dbReference>
<comment type="similarity">
    <text evidence="1">Belongs to the serpin family.</text>
</comment>
<keyword evidence="5" id="KW-1185">Reference proteome</keyword>
<gene>
    <name evidence="4" type="ORF">AOC03_01435</name>
</gene>